<dbReference type="SUPFAM" id="SSF49899">
    <property type="entry name" value="Concanavalin A-like lectins/glucanases"/>
    <property type="match status" value="1"/>
</dbReference>
<accession>A0AAW6U0Z2</accession>
<dbReference type="SUPFAM" id="SSF51445">
    <property type="entry name" value="(Trans)glycosidases"/>
    <property type="match status" value="1"/>
</dbReference>
<reference evidence="3" key="1">
    <citation type="submission" date="2023-05" db="EMBL/GenBank/DDBJ databases">
        <title>Anaerotaeda fermentans gen. nov., sp. nov., a novel anaerobic planctomycete of the new family within the order Sedimentisphaerales isolated from Taman Peninsula, Russia.</title>
        <authorList>
            <person name="Khomyakova M.A."/>
            <person name="Merkel A.Y."/>
            <person name="Slobodkin A.I."/>
        </authorList>
    </citation>
    <scope>NUCLEOTIDE SEQUENCE</scope>
    <source>
        <strain evidence="3">M17dextr</strain>
    </source>
</reference>
<feature type="signal peptide" evidence="1">
    <location>
        <begin position="1"/>
        <end position="30"/>
    </location>
</feature>
<proteinExistence type="predicted"/>
<dbReference type="AlphaFoldDB" id="A0AAW6U0Z2"/>
<feature type="domain" description="Putative collagen-binding" evidence="2">
    <location>
        <begin position="635"/>
        <end position="705"/>
    </location>
</feature>
<dbReference type="Pfam" id="PF13385">
    <property type="entry name" value="Laminin_G_3"/>
    <property type="match status" value="1"/>
</dbReference>
<evidence type="ECO:0000313" key="3">
    <source>
        <dbReference type="EMBL" id="MDI6451656.1"/>
    </source>
</evidence>
<dbReference type="Proteomes" id="UP001431776">
    <property type="component" value="Unassembled WGS sequence"/>
</dbReference>
<dbReference type="EMBL" id="JASCXX010000045">
    <property type="protein sequence ID" value="MDI6451656.1"/>
    <property type="molecule type" value="Genomic_DNA"/>
</dbReference>
<evidence type="ECO:0000256" key="1">
    <source>
        <dbReference type="SAM" id="SignalP"/>
    </source>
</evidence>
<protein>
    <recommendedName>
        <fullName evidence="2">Putative collagen-binding domain-containing protein</fullName>
    </recommendedName>
</protein>
<dbReference type="RefSeq" id="WP_349247065.1">
    <property type="nucleotide sequence ID" value="NZ_JASCXX010000045.1"/>
</dbReference>
<dbReference type="InterPro" id="IPR013320">
    <property type="entry name" value="ConA-like_dom_sf"/>
</dbReference>
<dbReference type="Pfam" id="PF12904">
    <property type="entry name" value="Collagen_bind_2"/>
    <property type="match status" value="1"/>
</dbReference>
<sequence>MLTRCDRLHRLRMLFVLGLAIFSVSSVAMANDADRIQPYPENPYFWQHKGKPVLLLGGSWQDNLFNHPKGLERHLDLLKSVGGNYVRNVMSHRNLGNVFAYRQVDGKFDLNRWNDEYWRRFENFLLLTYERDIVVQIEIWATWDHYEDHQSLGGWSKHPFNPANNITYTPEESGLPTVADYPAMGVPTGHPFFSSVPALDNNELLLRYQTAYVDKLLSYSLNYPHVLYCMNNETGEDVAWSDFWARHVRAKAAEAGKRIETAEMRRSGNITTPDHRHMIDHPDLYTFLDISQNNTQRGQLHWNRIQQVRAQVQDRPRPLNNNKIYTFDSDDNVALERWWRNILGGCASARFHRPHPLEGEGDHEKSTNVGLGLSPLAQTHIRSARKLTDEMGWPNIEPDLSFVELVADGPLAVRTEKTHVVYTRGVDGQARLYIDGEEAAATKIGGDLSAWDAQLRLALGNEFVGDRGWLGTYHGVAIYNRALDASEIADHHKAGAPKHLGGLQVRYAFNEGNGVLVRDVSGLEPALDLHIQDAGAVTWRNDGLQVRRSVLVATEGPASRLTAAVRKSNAFTLEAWIAPAQRVQTGPARIVTLSRDHGTRNFSLGQDEDAYEMRLRTTATSANGLPSLKVGSDAEASVAAVRSLKRDRAAIFVTRGALLNVNVDQLRNGLKAQWFDPRTAERHPAAPREDGRFQPPSKEMWLLVLQ</sequence>
<keyword evidence="4" id="KW-1185">Reference proteome</keyword>
<evidence type="ECO:0000259" key="2">
    <source>
        <dbReference type="Pfam" id="PF12904"/>
    </source>
</evidence>
<dbReference type="Gene3D" id="2.60.120.200">
    <property type="match status" value="2"/>
</dbReference>
<organism evidence="3 4">
    <name type="scientific">Anaerobaca lacustris</name>
    <dbReference type="NCBI Taxonomy" id="3044600"/>
    <lineage>
        <taxon>Bacteria</taxon>
        <taxon>Pseudomonadati</taxon>
        <taxon>Planctomycetota</taxon>
        <taxon>Phycisphaerae</taxon>
        <taxon>Sedimentisphaerales</taxon>
        <taxon>Anaerobacaceae</taxon>
        <taxon>Anaerobaca</taxon>
    </lineage>
</organism>
<keyword evidence="1" id="KW-0732">Signal</keyword>
<gene>
    <name evidence="3" type="ORF">QJ522_21525</name>
</gene>
<evidence type="ECO:0000313" key="4">
    <source>
        <dbReference type="Proteomes" id="UP001431776"/>
    </source>
</evidence>
<dbReference type="InterPro" id="IPR024749">
    <property type="entry name" value="Collagen-bd_put"/>
</dbReference>
<dbReference type="Gene3D" id="3.20.20.80">
    <property type="entry name" value="Glycosidases"/>
    <property type="match status" value="1"/>
</dbReference>
<comment type="caution">
    <text evidence="3">The sequence shown here is derived from an EMBL/GenBank/DDBJ whole genome shotgun (WGS) entry which is preliminary data.</text>
</comment>
<feature type="chain" id="PRO_5043947405" description="Putative collagen-binding domain-containing protein" evidence="1">
    <location>
        <begin position="31"/>
        <end position="706"/>
    </location>
</feature>
<name>A0AAW6U0Z2_9BACT</name>
<dbReference type="InterPro" id="IPR017853">
    <property type="entry name" value="GH"/>
</dbReference>